<protein>
    <submittedName>
        <fullName evidence="1">Uncharacterized protein</fullName>
    </submittedName>
</protein>
<dbReference type="AlphaFoldDB" id="A0A061FTH3"/>
<gene>
    <name evidence="1" type="ORF">TCM_045481</name>
</gene>
<dbReference type="Proteomes" id="UP000026915">
    <property type="component" value="Chromosome 10"/>
</dbReference>
<reference evidence="1 2" key="1">
    <citation type="journal article" date="2013" name="Genome Biol.">
        <title>The genome sequence of the most widely cultivated cacao type and its use to identify candidate genes regulating pod color.</title>
        <authorList>
            <person name="Motamayor J.C."/>
            <person name="Mockaitis K."/>
            <person name="Schmutz J."/>
            <person name="Haiminen N."/>
            <person name="Iii D.L."/>
            <person name="Cornejo O."/>
            <person name="Findley S.D."/>
            <person name="Zheng P."/>
            <person name="Utro F."/>
            <person name="Royaert S."/>
            <person name="Saski C."/>
            <person name="Jenkins J."/>
            <person name="Podicheti R."/>
            <person name="Zhao M."/>
            <person name="Scheffler B.E."/>
            <person name="Stack J.C."/>
            <person name="Feltus F.A."/>
            <person name="Mustiga G.M."/>
            <person name="Amores F."/>
            <person name="Phillips W."/>
            <person name="Marelli J.P."/>
            <person name="May G.D."/>
            <person name="Shapiro H."/>
            <person name="Ma J."/>
            <person name="Bustamante C.D."/>
            <person name="Schnell R.J."/>
            <person name="Main D."/>
            <person name="Gilbert D."/>
            <person name="Parida L."/>
            <person name="Kuhn D.N."/>
        </authorList>
    </citation>
    <scope>NUCLEOTIDE SEQUENCE [LARGE SCALE GENOMIC DNA]</scope>
    <source>
        <strain evidence="2">cv. Matina 1-6</strain>
    </source>
</reference>
<accession>A0A061FTH3</accession>
<proteinExistence type="predicted"/>
<dbReference type="EMBL" id="CM001888">
    <property type="protein sequence ID" value="EOY20082.1"/>
    <property type="molecule type" value="Genomic_DNA"/>
</dbReference>
<sequence>MEGELLDIVFNSIAKQSVYEKTVRVIDMGLDTNLDKVSGATPERTWLMKLLKEHIFISTSSLSSSSVSCWKGKVSKLKSRFGRDCQRGFHLLDKTQV</sequence>
<dbReference type="Gramene" id="EOY20082">
    <property type="protein sequence ID" value="EOY20082"/>
    <property type="gene ID" value="TCM_045481"/>
</dbReference>
<name>A0A061FTH3_THECC</name>
<dbReference type="HOGENOM" id="CLU_2350881_0_0_1"/>
<organism evidence="1 2">
    <name type="scientific">Theobroma cacao</name>
    <name type="common">Cacao</name>
    <name type="synonym">Cocoa</name>
    <dbReference type="NCBI Taxonomy" id="3641"/>
    <lineage>
        <taxon>Eukaryota</taxon>
        <taxon>Viridiplantae</taxon>
        <taxon>Streptophyta</taxon>
        <taxon>Embryophyta</taxon>
        <taxon>Tracheophyta</taxon>
        <taxon>Spermatophyta</taxon>
        <taxon>Magnoliopsida</taxon>
        <taxon>eudicotyledons</taxon>
        <taxon>Gunneridae</taxon>
        <taxon>Pentapetalae</taxon>
        <taxon>rosids</taxon>
        <taxon>malvids</taxon>
        <taxon>Malvales</taxon>
        <taxon>Malvaceae</taxon>
        <taxon>Byttnerioideae</taxon>
        <taxon>Theobroma</taxon>
    </lineage>
</organism>
<keyword evidence="2" id="KW-1185">Reference proteome</keyword>
<dbReference type="InParanoid" id="A0A061FTH3"/>
<evidence type="ECO:0000313" key="1">
    <source>
        <dbReference type="EMBL" id="EOY20082.1"/>
    </source>
</evidence>
<evidence type="ECO:0000313" key="2">
    <source>
        <dbReference type="Proteomes" id="UP000026915"/>
    </source>
</evidence>